<organism evidence="1">
    <name type="scientific">freshwater metagenome</name>
    <dbReference type="NCBI Taxonomy" id="449393"/>
    <lineage>
        <taxon>unclassified sequences</taxon>
        <taxon>metagenomes</taxon>
        <taxon>ecological metagenomes</taxon>
    </lineage>
</organism>
<reference evidence="1" key="1">
    <citation type="submission" date="2020-05" db="EMBL/GenBank/DDBJ databases">
        <authorList>
            <person name="Chiriac C."/>
            <person name="Salcher M."/>
            <person name="Ghai R."/>
            <person name="Kavagutti S V."/>
        </authorList>
    </citation>
    <scope>NUCLEOTIDE SEQUENCE</scope>
</reference>
<evidence type="ECO:0000313" key="1">
    <source>
        <dbReference type="EMBL" id="CAB4549478.1"/>
    </source>
</evidence>
<gene>
    <name evidence="1" type="ORF">UFOPK1493_00941</name>
</gene>
<dbReference type="Pfam" id="PF18986">
    <property type="entry name" value="DUF5719"/>
    <property type="match status" value="1"/>
</dbReference>
<sequence>MRVQRSAAALVVAVALAGLGISSRDEPVEVPSTFASLGNPTMPFVPSGSFITSSWFCPGVPGGEEGVGGSIEITNPADQPIAGRVTAYSSEAGAAAVDRPVVVPPRSTTSIELSALQPRGSYVSALVEIDGGGGFVEQIARHPAGDAASACANAASSNWWFADGFTVDDSSLRLVLTNPYPDAAIVDIGFVTQDGIRNPGFLQGFPIPGRSVEVIDLPARDEPLLAARVVATRGRVVAARAQHYLGGGRLGYTMTLGAPSLSSQYYFADGEVGEGVSEQYAIYNASDADVSVFAVFLGLPPTTDFLNDTEIEVAKGDVVVLDTADIEGLPPGRHGAVFSTFAADSIVVERILTRPAGDSVATSVVVGSPPNLASTRWSASVGTPTPVEAGLVVLNVDSVDTTVTVSTLGPGGLVPVPGLEQIPLPAAGLITVPLTDPAVLGRAFVVESGQRIFVERLLPRGDELDGTSGSFPLAG</sequence>
<proteinExistence type="predicted"/>
<dbReference type="EMBL" id="CAEZSR010000023">
    <property type="protein sequence ID" value="CAB4549478.1"/>
    <property type="molecule type" value="Genomic_DNA"/>
</dbReference>
<dbReference type="AlphaFoldDB" id="A0A6J6CI33"/>
<accession>A0A6J6CI33</accession>
<dbReference type="InterPro" id="IPR043777">
    <property type="entry name" value="DUF5719"/>
</dbReference>
<name>A0A6J6CI33_9ZZZZ</name>
<protein>
    <submittedName>
        <fullName evidence="1">Unannotated protein</fullName>
    </submittedName>
</protein>